<feature type="domain" description="DNA ligase ATP-dependent C-terminal" evidence="2">
    <location>
        <begin position="21"/>
        <end position="115"/>
    </location>
</feature>
<gene>
    <name evidence="3" type="ORF">NC658_33810</name>
</gene>
<dbReference type="EMBL" id="JAMQBH010000037">
    <property type="protein sequence ID" value="MCM2518151.1"/>
    <property type="molecule type" value="Genomic_DNA"/>
</dbReference>
<name>A0ABT0W494_STRGI</name>
<dbReference type="InterPro" id="IPR012340">
    <property type="entry name" value="NA-bd_OB-fold"/>
</dbReference>
<reference evidence="3 4" key="1">
    <citation type="submission" date="2022-06" db="EMBL/GenBank/DDBJ databases">
        <title>Whole genome sequence of Streptomyces griseoincarnatus RB7AG.</title>
        <authorList>
            <person name="Ray L."/>
            <person name="Behera S."/>
            <person name="Panda A.N."/>
        </authorList>
    </citation>
    <scope>NUCLEOTIDE SEQUENCE [LARGE SCALE GENOMIC DNA]</scope>
    <source>
        <strain evidence="3 4">RB7AG</strain>
    </source>
</reference>
<dbReference type="EC" id="6.5.1.1" evidence="1"/>
<dbReference type="Gene3D" id="2.40.50.140">
    <property type="entry name" value="Nucleic acid-binding proteins"/>
    <property type="match status" value="1"/>
</dbReference>
<protein>
    <recommendedName>
        <fullName evidence="1">DNA ligase (ATP)</fullName>
        <ecNumber evidence="1">6.5.1.1</ecNumber>
    </recommendedName>
</protein>
<organism evidence="3 4">
    <name type="scientific">Streptomyces griseoincarnatus</name>
    <dbReference type="NCBI Taxonomy" id="29305"/>
    <lineage>
        <taxon>Bacteria</taxon>
        <taxon>Bacillati</taxon>
        <taxon>Actinomycetota</taxon>
        <taxon>Actinomycetes</taxon>
        <taxon>Kitasatosporales</taxon>
        <taxon>Streptomycetaceae</taxon>
        <taxon>Streptomyces</taxon>
        <taxon>Streptomyces griseoincarnatus group</taxon>
    </lineage>
</organism>
<proteinExistence type="predicted"/>
<keyword evidence="4" id="KW-1185">Reference proteome</keyword>
<sequence length="131" mass="13897">MRVTTEAVIGAVTGSLTAPRTLLLGRYDLAGRLQYAGRSTTLSQAVSCALVGVLAPPMGAHPWEGWTFSAGWGTQRTLEVVLVEPEVVIEVAVDVARNSAGRFRHPARPHRIRTDVGVAQVPLFGEAPASP</sequence>
<dbReference type="Proteomes" id="UP001523263">
    <property type="component" value="Unassembled WGS sequence"/>
</dbReference>
<evidence type="ECO:0000313" key="4">
    <source>
        <dbReference type="Proteomes" id="UP001523263"/>
    </source>
</evidence>
<dbReference type="Pfam" id="PF04679">
    <property type="entry name" value="DNA_ligase_A_C"/>
    <property type="match status" value="1"/>
</dbReference>
<evidence type="ECO:0000256" key="1">
    <source>
        <dbReference type="ARBA" id="ARBA00012727"/>
    </source>
</evidence>
<comment type="caution">
    <text evidence="3">The sequence shown here is derived from an EMBL/GenBank/DDBJ whole genome shotgun (WGS) entry which is preliminary data.</text>
</comment>
<evidence type="ECO:0000259" key="2">
    <source>
        <dbReference type="Pfam" id="PF04679"/>
    </source>
</evidence>
<dbReference type="InterPro" id="IPR012309">
    <property type="entry name" value="DNA_ligase_ATP-dep_C"/>
</dbReference>
<accession>A0ABT0W494</accession>
<evidence type="ECO:0000313" key="3">
    <source>
        <dbReference type="EMBL" id="MCM2518151.1"/>
    </source>
</evidence>
<dbReference type="RefSeq" id="WP_251100375.1">
    <property type="nucleotide sequence ID" value="NZ_JAMQBH010000037.1"/>
</dbReference>